<evidence type="ECO:0008006" key="3">
    <source>
        <dbReference type="Google" id="ProtNLM"/>
    </source>
</evidence>
<comment type="caution">
    <text evidence="1">The sequence shown here is derived from an EMBL/GenBank/DDBJ whole genome shotgun (WGS) entry which is preliminary data.</text>
</comment>
<proteinExistence type="predicted"/>
<dbReference type="SUPFAM" id="SSF89392">
    <property type="entry name" value="Prokaryotic lipoproteins and lipoprotein localization factors"/>
    <property type="match status" value="1"/>
</dbReference>
<sequence>MSLLTDHPSVRWAAPVAAACLIGGGVVASRMTASADTELPTRTAAQLLNDVQSASVPGVSGTVVASADLGLPALPGPAGRGSSELSSLISGTHTMRVWAAGSDRTRLALLGSNGESDVVRNGNDVWLWSSQQKKATHLRLPAGSAAAHHESVPATPQETSRRILDTLQPSTTVSVDGTTSVAGRAAYELVLEPKQSGSLVKDVRVAIDGKTHVPLRVQVHSTRISKPAIEVGFTSVDFGRPDAGQFTFNPPPGTDVTTKTVAPQKNSAGMMNDVAGLLKATKPNVIGSGWTSVLTARVPEQMPGQKSGENGPSVDQLVGMLPRVQGAWGSGHQLQGTLFTALVTDDGRLLVGAVPPQTLYAAAAR</sequence>
<dbReference type="PANTHER" id="PTHR37507">
    <property type="entry name" value="SPORULATION PROTEIN YDCC"/>
    <property type="match status" value="1"/>
</dbReference>
<evidence type="ECO:0000313" key="2">
    <source>
        <dbReference type="Proteomes" id="UP001528912"/>
    </source>
</evidence>
<reference evidence="1 2" key="1">
    <citation type="submission" date="2023-03" db="EMBL/GenBank/DDBJ databases">
        <title>YIM 133296 draft genome.</title>
        <authorList>
            <person name="Xiong L."/>
        </authorList>
    </citation>
    <scope>NUCLEOTIDE SEQUENCE [LARGE SCALE GENOMIC DNA]</scope>
    <source>
        <strain evidence="1 2">YIM 133296</strain>
    </source>
</reference>
<keyword evidence="2" id="KW-1185">Reference proteome</keyword>
<name>A0ABT6C2Q1_9MICO</name>
<dbReference type="InterPro" id="IPR052944">
    <property type="entry name" value="Sporulation_related"/>
</dbReference>
<dbReference type="PANTHER" id="PTHR37507:SF2">
    <property type="entry name" value="SPORULATION PROTEIN YDCC"/>
    <property type="match status" value="1"/>
</dbReference>
<dbReference type="EMBL" id="JAROAV010000006">
    <property type="protein sequence ID" value="MDF8262930.1"/>
    <property type="molecule type" value="Genomic_DNA"/>
</dbReference>
<protein>
    <recommendedName>
        <fullName evidence="3">Outer membrane lipoprotein-sorting protein</fullName>
    </recommendedName>
</protein>
<evidence type="ECO:0000313" key="1">
    <source>
        <dbReference type="EMBL" id="MDF8262930.1"/>
    </source>
</evidence>
<organism evidence="1 2">
    <name type="scientific">Luteipulveratus flavus</name>
    <dbReference type="NCBI Taxonomy" id="3031728"/>
    <lineage>
        <taxon>Bacteria</taxon>
        <taxon>Bacillati</taxon>
        <taxon>Actinomycetota</taxon>
        <taxon>Actinomycetes</taxon>
        <taxon>Micrococcales</taxon>
        <taxon>Dermacoccaceae</taxon>
        <taxon>Luteipulveratus</taxon>
    </lineage>
</organism>
<accession>A0ABT6C2Q1</accession>
<dbReference type="Gene3D" id="2.50.20.10">
    <property type="entry name" value="Lipoprotein localisation LolA/LolB/LppX"/>
    <property type="match status" value="1"/>
</dbReference>
<dbReference type="Proteomes" id="UP001528912">
    <property type="component" value="Unassembled WGS sequence"/>
</dbReference>
<gene>
    <name evidence="1" type="ORF">P4R38_01570</name>
</gene>
<dbReference type="RefSeq" id="WP_277190738.1">
    <property type="nucleotide sequence ID" value="NZ_JAROAV010000006.1"/>
</dbReference>
<dbReference type="InterPro" id="IPR029046">
    <property type="entry name" value="LolA/LolB/LppX"/>
</dbReference>